<keyword evidence="1" id="KW-1133">Transmembrane helix</keyword>
<sequence length="171" mass="19074">MELPEHNAPKKVSKWMWVIAWLCLGGLSYQYFDSKIAREYNPNGQLNNQTQQGSITLVQNRQGHYVVDGLIDGQKVTFMLDTGATSTVLPQHIADQLGLTRGYASQVSTANGIISVYSTEIKSLSLGSLTLYDLRAQINPYMDDDTVLLGMNVLRQFKLVQQGNELTISFN</sequence>
<dbReference type="Pfam" id="PF13975">
    <property type="entry name" value="gag-asp_proteas"/>
    <property type="match status" value="1"/>
</dbReference>
<keyword evidence="1" id="KW-0812">Transmembrane</keyword>
<dbReference type="RefSeq" id="WP_233052130.1">
    <property type="nucleotide sequence ID" value="NZ_JAIMJA010000006.1"/>
</dbReference>
<feature type="transmembrane region" description="Helical" evidence="1">
    <location>
        <begin position="15"/>
        <end position="32"/>
    </location>
</feature>
<dbReference type="InterPro" id="IPR021109">
    <property type="entry name" value="Peptidase_aspartic_dom_sf"/>
</dbReference>
<organism evidence="2 3">
    <name type="scientific">Motilimonas cestriensis</name>
    <dbReference type="NCBI Taxonomy" id="2742685"/>
    <lineage>
        <taxon>Bacteria</taxon>
        <taxon>Pseudomonadati</taxon>
        <taxon>Pseudomonadota</taxon>
        <taxon>Gammaproteobacteria</taxon>
        <taxon>Alteromonadales</taxon>
        <taxon>Alteromonadales genera incertae sedis</taxon>
        <taxon>Motilimonas</taxon>
    </lineage>
</organism>
<comment type="caution">
    <text evidence="2">The sequence shown here is derived from an EMBL/GenBank/DDBJ whole genome shotgun (WGS) entry which is preliminary data.</text>
</comment>
<dbReference type="SUPFAM" id="SSF50630">
    <property type="entry name" value="Acid proteases"/>
    <property type="match status" value="1"/>
</dbReference>
<keyword evidence="1" id="KW-0472">Membrane</keyword>
<evidence type="ECO:0000313" key="2">
    <source>
        <dbReference type="EMBL" id="MCE2594592.1"/>
    </source>
</evidence>
<gene>
    <name evidence="2" type="ORF">K6Y31_07170</name>
</gene>
<dbReference type="Gene3D" id="2.40.70.10">
    <property type="entry name" value="Acid Proteases"/>
    <property type="match status" value="1"/>
</dbReference>
<dbReference type="EMBL" id="JAIMJA010000006">
    <property type="protein sequence ID" value="MCE2594592.1"/>
    <property type="molecule type" value="Genomic_DNA"/>
</dbReference>
<evidence type="ECO:0000256" key="1">
    <source>
        <dbReference type="SAM" id="Phobius"/>
    </source>
</evidence>
<proteinExistence type="predicted"/>
<evidence type="ECO:0000313" key="3">
    <source>
        <dbReference type="Proteomes" id="UP001201273"/>
    </source>
</evidence>
<dbReference type="NCBIfam" id="TIGR02281">
    <property type="entry name" value="clan_AA_DTGA"/>
    <property type="match status" value="1"/>
</dbReference>
<keyword evidence="3" id="KW-1185">Reference proteome</keyword>
<dbReference type="PROSITE" id="PS00141">
    <property type="entry name" value="ASP_PROTEASE"/>
    <property type="match status" value="1"/>
</dbReference>
<name>A0ABS8W6G0_9GAMM</name>
<dbReference type="InterPro" id="IPR034122">
    <property type="entry name" value="Retropepsin-like_bacterial"/>
</dbReference>
<reference evidence="2 3" key="1">
    <citation type="journal article" date="2022" name="Environ. Microbiol. Rep.">
        <title>Eco-phylogenetic analyses reveal divergent evolution of vitamin B12 metabolism in the marine bacterial family 'Psychromonadaceae'.</title>
        <authorList>
            <person name="Jin X."/>
            <person name="Yang Y."/>
            <person name="Cao H."/>
            <person name="Gao B."/>
            <person name="Zhao Z."/>
        </authorList>
    </citation>
    <scope>NUCLEOTIDE SEQUENCE [LARGE SCALE GENOMIC DNA]</scope>
    <source>
        <strain evidence="2 3">MKS20</strain>
    </source>
</reference>
<dbReference type="InterPro" id="IPR001969">
    <property type="entry name" value="Aspartic_peptidase_AS"/>
</dbReference>
<dbReference type="Proteomes" id="UP001201273">
    <property type="component" value="Unassembled WGS sequence"/>
</dbReference>
<protein>
    <submittedName>
        <fullName evidence="2">Retroviral-like aspartic protease family protein</fullName>
    </submittedName>
</protein>
<accession>A0ABS8W6G0</accession>
<dbReference type="InterPro" id="IPR011969">
    <property type="entry name" value="Clan_AA_Asp_peptidase_C"/>
</dbReference>
<dbReference type="CDD" id="cd05483">
    <property type="entry name" value="retropepsin_like_bacteria"/>
    <property type="match status" value="1"/>
</dbReference>